<gene>
    <name evidence="2" type="ORF">SCAR479_07366</name>
</gene>
<accession>A0ABR2XQG4</accession>
<feature type="region of interest" description="Disordered" evidence="1">
    <location>
        <begin position="100"/>
        <end position="129"/>
    </location>
</feature>
<feature type="compositionally biased region" description="Acidic residues" evidence="1">
    <location>
        <begin position="107"/>
        <end position="129"/>
    </location>
</feature>
<organism evidence="2 3">
    <name type="scientific">Seiridium cardinale</name>
    <dbReference type="NCBI Taxonomy" id="138064"/>
    <lineage>
        <taxon>Eukaryota</taxon>
        <taxon>Fungi</taxon>
        <taxon>Dikarya</taxon>
        <taxon>Ascomycota</taxon>
        <taxon>Pezizomycotina</taxon>
        <taxon>Sordariomycetes</taxon>
        <taxon>Xylariomycetidae</taxon>
        <taxon>Amphisphaeriales</taxon>
        <taxon>Sporocadaceae</taxon>
        <taxon>Seiridium</taxon>
    </lineage>
</organism>
<comment type="caution">
    <text evidence="2">The sequence shown here is derived from an EMBL/GenBank/DDBJ whole genome shotgun (WGS) entry which is preliminary data.</text>
</comment>
<keyword evidence="3" id="KW-1185">Reference proteome</keyword>
<sequence>MSIPPLPNGSPHAQTDPAIDRYQPARETLEANTFVNDPRLSDLDRIYLQGIQGTWKLKQEHWADRGYTFSLMCIWDQDRIWGAFDLGFYKGILMIEHGPHREPPEFSAEDEDSDTDNDVMEDDDAEDDERDPIYYDFTWRGTCSQIPDTAINNPLITKGKIEFGTTWISGYFEGMGGIGLPGGRCDFDCQNVFGPRRVPRNLQSFVDDWNDLNYFGEDETVRQVPSSGVGTILE</sequence>
<evidence type="ECO:0000313" key="2">
    <source>
        <dbReference type="EMBL" id="KAK9775841.1"/>
    </source>
</evidence>
<dbReference type="EMBL" id="JARVKM010000031">
    <property type="protein sequence ID" value="KAK9775841.1"/>
    <property type="molecule type" value="Genomic_DNA"/>
</dbReference>
<name>A0ABR2XQG4_9PEZI</name>
<evidence type="ECO:0000256" key="1">
    <source>
        <dbReference type="SAM" id="MobiDB-lite"/>
    </source>
</evidence>
<reference evidence="2 3" key="1">
    <citation type="submission" date="2024-02" db="EMBL/GenBank/DDBJ databases">
        <title>First draft genome assembly of two strains of Seiridium cardinale.</title>
        <authorList>
            <person name="Emiliani G."/>
            <person name="Scali E."/>
        </authorList>
    </citation>
    <scope>NUCLEOTIDE SEQUENCE [LARGE SCALE GENOMIC DNA]</scope>
    <source>
        <strain evidence="2 3">BM-138-000479</strain>
    </source>
</reference>
<evidence type="ECO:0000313" key="3">
    <source>
        <dbReference type="Proteomes" id="UP001465668"/>
    </source>
</evidence>
<dbReference type="Proteomes" id="UP001465668">
    <property type="component" value="Unassembled WGS sequence"/>
</dbReference>
<proteinExistence type="predicted"/>
<protein>
    <submittedName>
        <fullName evidence="2">Uncharacterized protein</fullName>
    </submittedName>
</protein>